<dbReference type="EMBL" id="FNOK01000002">
    <property type="protein sequence ID" value="SDW32679.1"/>
    <property type="molecule type" value="Genomic_DNA"/>
</dbReference>
<feature type="domain" description="Ionotropic glutamate receptor C-terminal" evidence="7">
    <location>
        <begin position="48"/>
        <end position="268"/>
    </location>
</feature>
<sequence>MARRRTLRAMALLPALALATAVAAGCAESTTGGGGTADGGVEVIKPGILTTCTHMDYKPFQFHDQGKIVGFDVDLVDAIAKDMGLKQEILDTPFEGIQSGEDLNTRRCDVAAAAMSITPAREENFDFSDPYFDSTQALMTKKGSGIRSLSDLRGKKLGVQLATTGEKYANENKDANGYEVVQFEDLPLSVTAVETGQVDAAINDNSVFGDFVKSNPNVEITNEFSTGDQYGIGMATGNTALKDRVNAALKKLKENGEYDKIYEKWFGKKPQ</sequence>
<dbReference type="SMART" id="SM00079">
    <property type="entry name" value="PBPe"/>
    <property type="match status" value="1"/>
</dbReference>
<evidence type="ECO:0000259" key="7">
    <source>
        <dbReference type="SMART" id="SM00079"/>
    </source>
</evidence>
<evidence type="ECO:0000256" key="5">
    <source>
        <dbReference type="SAM" id="SignalP"/>
    </source>
</evidence>
<dbReference type="PROSITE" id="PS51257">
    <property type="entry name" value="PROKAR_LIPOPROTEIN"/>
    <property type="match status" value="1"/>
</dbReference>
<name>A0A1H2SNP9_9PSEU</name>
<dbReference type="CDD" id="cd13530">
    <property type="entry name" value="PBP2_peptides_like"/>
    <property type="match status" value="1"/>
</dbReference>
<feature type="chain" id="PRO_5039462805" evidence="5">
    <location>
        <begin position="24"/>
        <end position="271"/>
    </location>
</feature>
<comment type="similarity">
    <text evidence="2 4">Belongs to the bacterial solute-binding protein 3 family.</text>
</comment>
<dbReference type="GO" id="GO:0030313">
    <property type="term" value="C:cell envelope"/>
    <property type="evidence" value="ECO:0007669"/>
    <property type="project" value="UniProtKB-SubCell"/>
</dbReference>
<dbReference type="PROSITE" id="PS01039">
    <property type="entry name" value="SBP_BACTERIAL_3"/>
    <property type="match status" value="1"/>
</dbReference>
<organism evidence="8 9">
    <name type="scientific">Saccharopolyspora shandongensis</name>
    <dbReference type="NCBI Taxonomy" id="418495"/>
    <lineage>
        <taxon>Bacteria</taxon>
        <taxon>Bacillati</taxon>
        <taxon>Actinomycetota</taxon>
        <taxon>Actinomycetes</taxon>
        <taxon>Pseudonocardiales</taxon>
        <taxon>Pseudonocardiaceae</taxon>
        <taxon>Saccharopolyspora</taxon>
    </lineage>
</organism>
<evidence type="ECO:0000256" key="4">
    <source>
        <dbReference type="RuleBase" id="RU003744"/>
    </source>
</evidence>
<dbReference type="GO" id="GO:0016020">
    <property type="term" value="C:membrane"/>
    <property type="evidence" value="ECO:0007669"/>
    <property type="project" value="InterPro"/>
</dbReference>
<protein>
    <submittedName>
        <fullName evidence="8">Amino acid ABC transporter substrate-binding protein, PAAT family</fullName>
    </submittedName>
</protein>
<gene>
    <name evidence="8" type="ORF">SAMN05216215_1002265</name>
</gene>
<dbReference type="GO" id="GO:0015276">
    <property type="term" value="F:ligand-gated monoatomic ion channel activity"/>
    <property type="evidence" value="ECO:0007669"/>
    <property type="project" value="InterPro"/>
</dbReference>
<proteinExistence type="inferred from homology"/>
<dbReference type="PANTHER" id="PTHR35936:SF17">
    <property type="entry name" value="ARGININE-BINDING EXTRACELLULAR PROTEIN ARTP"/>
    <property type="match status" value="1"/>
</dbReference>
<dbReference type="PANTHER" id="PTHR35936">
    <property type="entry name" value="MEMBRANE-BOUND LYTIC MUREIN TRANSGLYCOSYLASE F"/>
    <property type="match status" value="1"/>
</dbReference>
<evidence type="ECO:0000259" key="6">
    <source>
        <dbReference type="SMART" id="SM00062"/>
    </source>
</evidence>
<evidence type="ECO:0000256" key="3">
    <source>
        <dbReference type="ARBA" id="ARBA00022729"/>
    </source>
</evidence>
<dbReference type="InterPro" id="IPR001320">
    <property type="entry name" value="Iontro_rcpt_C"/>
</dbReference>
<keyword evidence="9" id="KW-1185">Reference proteome</keyword>
<dbReference type="InterPro" id="IPR001638">
    <property type="entry name" value="Solute-binding_3/MltF_N"/>
</dbReference>
<dbReference type="AlphaFoldDB" id="A0A1H2SNP9"/>
<dbReference type="Pfam" id="PF00497">
    <property type="entry name" value="SBP_bac_3"/>
    <property type="match status" value="1"/>
</dbReference>
<evidence type="ECO:0000313" key="8">
    <source>
        <dbReference type="EMBL" id="SDW32679.1"/>
    </source>
</evidence>
<dbReference type="SUPFAM" id="SSF53850">
    <property type="entry name" value="Periplasmic binding protein-like II"/>
    <property type="match status" value="1"/>
</dbReference>
<dbReference type="SMART" id="SM00062">
    <property type="entry name" value="PBPb"/>
    <property type="match status" value="1"/>
</dbReference>
<evidence type="ECO:0000313" key="9">
    <source>
        <dbReference type="Proteomes" id="UP000199529"/>
    </source>
</evidence>
<reference evidence="9" key="1">
    <citation type="submission" date="2016-10" db="EMBL/GenBank/DDBJ databases">
        <authorList>
            <person name="Varghese N."/>
            <person name="Submissions S."/>
        </authorList>
    </citation>
    <scope>NUCLEOTIDE SEQUENCE [LARGE SCALE GENOMIC DNA]</scope>
    <source>
        <strain evidence="9">CGMCC 4.3530</strain>
    </source>
</reference>
<feature type="signal peptide" evidence="5">
    <location>
        <begin position="1"/>
        <end position="23"/>
    </location>
</feature>
<keyword evidence="3 5" id="KW-0732">Signal</keyword>
<dbReference type="InterPro" id="IPR018313">
    <property type="entry name" value="SBP_3_CS"/>
</dbReference>
<feature type="domain" description="Solute-binding protein family 3/N-terminal" evidence="6">
    <location>
        <begin position="48"/>
        <end position="269"/>
    </location>
</feature>
<dbReference type="Gene3D" id="3.40.190.10">
    <property type="entry name" value="Periplasmic binding protein-like II"/>
    <property type="match status" value="2"/>
</dbReference>
<comment type="subcellular location">
    <subcellularLocation>
        <location evidence="1">Cell envelope</location>
    </subcellularLocation>
</comment>
<dbReference type="Proteomes" id="UP000199529">
    <property type="component" value="Unassembled WGS sequence"/>
</dbReference>
<dbReference type="STRING" id="418495.SAMN05216215_1002265"/>
<evidence type="ECO:0000256" key="2">
    <source>
        <dbReference type="ARBA" id="ARBA00010333"/>
    </source>
</evidence>
<evidence type="ECO:0000256" key="1">
    <source>
        <dbReference type="ARBA" id="ARBA00004196"/>
    </source>
</evidence>
<accession>A0A1H2SNP9</accession>